<dbReference type="InterPro" id="IPR020422">
    <property type="entry name" value="TYR_PHOSPHATASE_DUAL_dom"/>
</dbReference>
<accession>L1K3M1</accession>
<dbReference type="RefSeq" id="XP_005842045.1">
    <property type="nucleotide sequence ID" value="XM_005841988.1"/>
</dbReference>
<evidence type="ECO:0000259" key="3">
    <source>
        <dbReference type="PROSITE" id="PS50056"/>
    </source>
</evidence>
<dbReference type="InterPro" id="IPR029021">
    <property type="entry name" value="Prot-tyrosine_phosphatase-like"/>
</dbReference>
<dbReference type="PROSITE" id="PS50056">
    <property type="entry name" value="TYR_PHOSPHATASE_2"/>
    <property type="match status" value="1"/>
</dbReference>
<sequence length="266" mass="28719">MGLCGASRSGYASSGASSEGIGGHGVGLRWTTSYMCRASRAKSSPPHKLKAIVSLVETWELAISPEQLHALGLESLVLPTPDYSAPSMQNIITAVEFIDSHVSRGQGVLVHCNAGRGRSVVVAISYMLMRHQHQGWTPEAVFDMIRARRAVAAMRGLGGIKSQWHAVKRFQRYLRRQGGVLRTMARTEAPQQPPAQAWTVDVSSTGECEDASRAEERTPQESEDGEEARVLIGREEEGEKEAKAQEEEQIALPGAAGAAADSDENV</sequence>
<dbReference type="PANTHER" id="PTHR46274">
    <property type="entry name" value="PHOSPHATIDYLINOSITOL PHOSPHATASE"/>
    <property type="match status" value="1"/>
</dbReference>
<feature type="region of interest" description="Disordered" evidence="1">
    <location>
        <begin position="1"/>
        <end position="21"/>
    </location>
</feature>
<dbReference type="OrthoDB" id="273181at2759"/>
<feature type="compositionally biased region" description="Low complexity" evidence="1">
    <location>
        <begin position="1"/>
        <end position="19"/>
    </location>
</feature>
<dbReference type="PROSITE" id="PS50054">
    <property type="entry name" value="TYR_PHOSPHATASE_DUAL"/>
    <property type="match status" value="1"/>
</dbReference>
<evidence type="ECO:0000259" key="2">
    <source>
        <dbReference type="PROSITE" id="PS50054"/>
    </source>
</evidence>
<dbReference type="AlphaFoldDB" id="L1K3M1"/>
<dbReference type="SUPFAM" id="SSF52799">
    <property type="entry name" value="(Phosphotyrosine protein) phosphatases II"/>
    <property type="match status" value="1"/>
</dbReference>
<gene>
    <name evidence="4" type="ORF">GUITHDRAFT_99702</name>
</gene>
<proteinExistence type="predicted"/>
<evidence type="ECO:0000313" key="4">
    <source>
        <dbReference type="EMBL" id="EKX55065.1"/>
    </source>
</evidence>
<dbReference type="EMBL" id="JH992966">
    <property type="protein sequence ID" value="EKX55065.1"/>
    <property type="molecule type" value="Genomic_DNA"/>
</dbReference>
<dbReference type="EnsemblProtists" id="EKX55065">
    <property type="protein sequence ID" value="EKX55065"/>
    <property type="gene ID" value="GUITHDRAFT_99702"/>
</dbReference>
<protein>
    <submittedName>
        <fullName evidence="4 5">Uncharacterized protein</fullName>
    </submittedName>
</protein>
<organism evidence="4">
    <name type="scientific">Guillardia theta (strain CCMP2712)</name>
    <name type="common">Cryptophyte</name>
    <dbReference type="NCBI Taxonomy" id="905079"/>
    <lineage>
        <taxon>Eukaryota</taxon>
        <taxon>Cryptophyceae</taxon>
        <taxon>Pyrenomonadales</taxon>
        <taxon>Geminigeraceae</taxon>
        <taxon>Guillardia</taxon>
    </lineage>
</organism>
<feature type="compositionally biased region" description="Basic and acidic residues" evidence="1">
    <location>
        <begin position="210"/>
        <end position="220"/>
    </location>
</feature>
<feature type="compositionally biased region" description="Basic and acidic residues" evidence="1">
    <location>
        <begin position="227"/>
        <end position="246"/>
    </location>
</feature>
<dbReference type="HOGENOM" id="CLU_1047474_0_0_1"/>
<reference evidence="6" key="2">
    <citation type="submission" date="2012-11" db="EMBL/GenBank/DDBJ databases">
        <authorList>
            <person name="Kuo A."/>
            <person name="Curtis B.A."/>
            <person name="Tanifuji G."/>
            <person name="Burki F."/>
            <person name="Gruber A."/>
            <person name="Irimia M."/>
            <person name="Maruyama S."/>
            <person name="Arias M.C."/>
            <person name="Ball S.G."/>
            <person name="Gile G.H."/>
            <person name="Hirakawa Y."/>
            <person name="Hopkins J.F."/>
            <person name="Rensing S.A."/>
            <person name="Schmutz J."/>
            <person name="Symeonidi A."/>
            <person name="Elias M."/>
            <person name="Eveleigh R.J."/>
            <person name="Herman E.K."/>
            <person name="Klute M.J."/>
            <person name="Nakayama T."/>
            <person name="Obornik M."/>
            <person name="Reyes-Prieto A."/>
            <person name="Armbrust E.V."/>
            <person name="Aves S.J."/>
            <person name="Beiko R.G."/>
            <person name="Coutinho P."/>
            <person name="Dacks J.B."/>
            <person name="Durnford D.G."/>
            <person name="Fast N.M."/>
            <person name="Green B.R."/>
            <person name="Grisdale C."/>
            <person name="Hempe F."/>
            <person name="Henrissat B."/>
            <person name="Hoppner M.P."/>
            <person name="Ishida K.-I."/>
            <person name="Kim E."/>
            <person name="Koreny L."/>
            <person name="Kroth P.G."/>
            <person name="Liu Y."/>
            <person name="Malik S.-B."/>
            <person name="Maier U.G."/>
            <person name="McRose D."/>
            <person name="Mock T."/>
            <person name="Neilson J.A."/>
            <person name="Onodera N.T."/>
            <person name="Poole A.M."/>
            <person name="Pritham E.J."/>
            <person name="Richards T.A."/>
            <person name="Rocap G."/>
            <person name="Roy S.W."/>
            <person name="Sarai C."/>
            <person name="Schaack S."/>
            <person name="Shirato S."/>
            <person name="Slamovits C.H."/>
            <person name="Spencer D.F."/>
            <person name="Suzuki S."/>
            <person name="Worden A.Z."/>
            <person name="Zauner S."/>
            <person name="Barry K."/>
            <person name="Bell C."/>
            <person name="Bharti A.K."/>
            <person name="Crow J.A."/>
            <person name="Grimwood J."/>
            <person name="Kramer R."/>
            <person name="Lindquist E."/>
            <person name="Lucas S."/>
            <person name="Salamov A."/>
            <person name="McFadden G.I."/>
            <person name="Lane C.E."/>
            <person name="Keeling P.J."/>
            <person name="Gray M.W."/>
            <person name="Grigoriev I.V."/>
            <person name="Archibald J.M."/>
        </authorList>
    </citation>
    <scope>NUCLEOTIDE SEQUENCE</scope>
    <source>
        <strain evidence="6">CCMP2712</strain>
    </source>
</reference>
<dbReference type="FunFam" id="3.90.190.10:FF:000157">
    <property type="entry name" value="Protein-tyrosine phosphatase"/>
    <property type="match status" value="1"/>
</dbReference>
<reference evidence="5" key="3">
    <citation type="submission" date="2016-03" db="UniProtKB">
        <authorList>
            <consortium name="EnsemblProtists"/>
        </authorList>
    </citation>
    <scope>IDENTIFICATION</scope>
</reference>
<feature type="domain" description="Tyrosine specific protein phosphatases" evidence="3">
    <location>
        <begin position="89"/>
        <end position="149"/>
    </location>
</feature>
<dbReference type="Proteomes" id="UP000011087">
    <property type="component" value="Unassembled WGS sequence"/>
</dbReference>
<dbReference type="Pfam" id="PF22785">
    <property type="entry name" value="Tc-R-P"/>
    <property type="match status" value="1"/>
</dbReference>
<dbReference type="PaxDb" id="55529-EKX55065"/>
<evidence type="ECO:0000313" key="5">
    <source>
        <dbReference type="EnsemblProtists" id="EKX55065"/>
    </source>
</evidence>
<dbReference type="Gene3D" id="3.90.190.10">
    <property type="entry name" value="Protein tyrosine phosphatase superfamily"/>
    <property type="match status" value="1"/>
</dbReference>
<name>L1K3M1_GUITC</name>
<evidence type="ECO:0000313" key="6">
    <source>
        <dbReference type="Proteomes" id="UP000011087"/>
    </source>
</evidence>
<dbReference type="PANTHER" id="PTHR46274:SF6">
    <property type="entry name" value="TYR_PHOSPHATASE_2 DOMAIN-CONTAINING PROTEIN"/>
    <property type="match status" value="1"/>
</dbReference>
<feature type="domain" description="Tyrosine-protein phosphatase" evidence="2">
    <location>
        <begin position="25"/>
        <end position="179"/>
    </location>
</feature>
<reference evidence="4 6" key="1">
    <citation type="journal article" date="2012" name="Nature">
        <title>Algal genomes reveal evolutionary mosaicism and the fate of nucleomorphs.</title>
        <authorList>
            <consortium name="DOE Joint Genome Institute"/>
            <person name="Curtis B.A."/>
            <person name="Tanifuji G."/>
            <person name="Burki F."/>
            <person name="Gruber A."/>
            <person name="Irimia M."/>
            <person name="Maruyama S."/>
            <person name="Arias M.C."/>
            <person name="Ball S.G."/>
            <person name="Gile G.H."/>
            <person name="Hirakawa Y."/>
            <person name="Hopkins J.F."/>
            <person name="Kuo A."/>
            <person name="Rensing S.A."/>
            <person name="Schmutz J."/>
            <person name="Symeonidi A."/>
            <person name="Elias M."/>
            <person name="Eveleigh R.J."/>
            <person name="Herman E.K."/>
            <person name="Klute M.J."/>
            <person name="Nakayama T."/>
            <person name="Obornik M."/>
            <person name="Reyes-Prieto A."/>
            <person name="Armbrust E.V."/>
            <person name="Aves S.J."/>
            <person name="Beiko R.G."/>
            <person name="Coutinho P."/>
            <person name="Dacks J.B."/>
            <person name="Durnford D.G."/>
            <person name="Fast N.M."/>
            <person name="Green B.R."/>
            <person name="Grisdale C.J."/>
            <person name="Hempel F."/>
            <person name="Henrissat B."/>
            <person name="Hoppner M.P."/>
            <person name="Ishida K."/>
            <person name="Kim E."/>
            <person name="Koreny L."/>
            <person name="Kroth P.G."/>
            <person name="Liu Y."/>
            <person name="Malik S.B."/>
            <person name="Maier U.G."/>
            <person name="McRose D."/>
            <person name="Mock T."/>
            <person name="Neilson J.A."/>
            <person name="Onodera N.T."/>
            <person name="Poole A.M."/>
            <person name="Pritham E.J."/>
            <person name="Richards T.A."/>
            <person name="Rocap G."/>
            <person name="Roy S.W."/>
            <person name="Sarai C."/>
            <person name="Schaack S."/>
            <person name="Shirato S."/>
            <person name="Slamovits C.H."/>
            <person name="Spencer D.F."/>
            <person name="Suzuki S."/>
            <person name="Worden A.Z."/>
            <person name="Zauner S."/>
            <person name="Barry K."/>
            <person name="Bell C."/>
            <person name="Bharti A.K."/>
            <person name="Crow J.A."/>
            <person name="Grimwood J."/>
            <person name="Kramer R."/>
            <person name="Lindquist E."/>
            <person name="Lucas S."/>
            <person name="Salamov A."/>
            <person name="McFadden G.I."/>
            <person name="Lane C.E."/>
            <person name="Keeling P.J."/>
            <person name="Gray M.W."/>
            <person name="Grigoriev I.V."/>
            <person name="Archibald J.M."/>
        </authorList>
    </citation>
    <scope>NUCLEOTIDE SEQUENCE</scope>
    <source>
        <strain evidence="4 6">CCMP2712</strain>
    </source>
</reference>
<dbReference type="eggNOG" id="KOG1719">
    <property type="taxonomic scope" value="Eukaryota"/>
</dbReference>
<keyword evidence="6" id="KW-1185">Reference proteome</keyword>
<feature type="region of interest" description="Disordered" evidence="1">
    <location>
        <begin position="187"/>
        <end position="266"/>
    </location>
</feature>
<evidence type="ECO:0000256" key="1">
    <source>
        <dbReference type="SAM" id="MobiDB-lite"/>
    </source>
</evidence>
<dbReference type="InterPro" id="IPR000387">
    <property type="entry name" value="Tyr_Pase_dom"/>
</dbReference>
<dbReference type="KEGG" id="gtt:GUITHDRAFT_99702"/>
<dbReference type="GeneID" id="17311563"/>